<evidence type="ECO:0000259" key="3">
    <source>
        <dbReference type="PROSITE" id="PS50966"/>
    </source>
</evidence>
<evidence type="ECO:0000313" key="4">
    <source>
        <dbReference type="Proteomes" id="UP000695022"/>
    </source>
</evidence>
<dbReference type="Gene3D" id="3.90.320.10">
    <property type="match status" value="1"/>
</dbReference>
<reference evidence="5" key="1">
    <citation type="submission" date="2025-08" db="UniProtKB">
        <authorList>
            <consortium name="RefSeq"/>
        </authorList>
    </citation>
    <scope>IDENTIFICATION</scope>
</reference>
<keyword evidence="1" id="KW-0863">Zinc-finger</keyword>
<gene>
    <name evidence="5" type="primary">LOC106808645</name>
</gene>
<dbReference type="CDD" id="cd22343">
    <property type="entry name" value="PDDEXK_lambda_exonuclease-like"/>
    <property type="match status" value="1"/>
</dbReference>
<proteinExistence type="predicted"/>
<dbReference type="RefSeq" id="XP_014666936.1">
    <property type="nucleotide sequence ID" value="XM_014811450.1"/>
</dbReference>
<dbReference type="PANTHER" id="PTHR47526:SF3">
    <property type="entry name" value="PHD-TYPE DOMAIN-CONTAINING PROTEIN"/>
    <property type="match status" value="1"/>
</dbReference>
<dbReference type="InterPro" id="IPR011604">
    <property type="entry name" value="PDDEXK-like_dom_sf"/>
</dbReference>
<dbReference type="PANTHER" id="PTHR47526">
    <property type="entry name" value="ATP-DEPENDENT DNA HELICASE"/>
    <property type="match status" value="1"/>
</dbReference>
<dbReference type="Pfam" id="PF09588">
    <property type="entry name" value="YqaJ"/>
    <property type="match status" value="1"/>
</dbReference>
<evidence type="ECO:0000256" key="1">
    <source>
        <dbReference type="PROSITE-ProRule" id="PRU00325"/>
    </source>
</evidence>
<name>A0ABM1E415_PRICU</name>
<feature type="compositionally biased region" description="Polar residues" evidence="2">
    <location>
        <begin position="67"/>
        <end position="82"/>
    </location>
</feature>
<feature type="region of interest" description="Disordered" evidence="2">
    <location>
        <begin position="49"/>
        <end position="83"/>
    </location>
</feature>
<sequence length="539" mass="59964">MEESDEKALSLEELLTWSNMDLKEWCIKHGIARSGNKHQMAKRVYRGMHYDDSTSGSSDEDDAVDSPTVTEPSSWTPVTTDNIPPIRSSDVTNYFVYHKNPLAGAKLTSKRQQRKAKKFVADEYVRDLTVGHGTPANISHVRAQCQPSMKAAPYRTRVSIAETGMVQGGECTCKSGQSGVCSHVGALLLSLVKICDACTSQTCQWKTAPTGNVRLEPALSSNIRIYNPEKDIIAKSRPYPGVYSAGPAVDGDAFLKDLLDGMATCNSDSALYLTLRNTPGDITDFTDLFEVDRCLADHVDLSAAQNQSLFEAFLAEYSESVTETMIENLERSTRGQGINLNWRKARSVILTASHMGSIVKRQKVELDALVKTIAYPKVISGQKSLNYGNKNECKARREYAKWHIKQCGSVVVEDRGLIVSRELPFIGASIDGHVECPKCGEGIVEIKCPYGTKQHAFRNLKPQTCAEATEFCSQLKDGKLILKSEHNYMYQVQGQMGVCRHDNHSITYVHWKMINGYNPVAILRFTENPARYAELFCQY</sequence>
<dbReference type="GeneID" id="106808645"/>
<protein>
    <submittedName>
        <fullName evidence="5">Uncharacterized protein LOC106808645</fullName>
    </submittedName>
</protein>
<keyword evidence="1" id="KW-0862">Zinc</keyword>
<accession>A0ABM1E415</accession>
<organism evidence="4 5">
    <name type="scientific">Priapulus caudatus</name>
    <name type="common">Priapulid worm</name>
    <dbReference type="NCBI Taxonomy" id="37621"/>
    <lineage>
        <taxon>Eukaryota</taxon>
        <taxon>Metazoa</taxon>
        <taxon>Ecdysozoa</taxon>
        <taxon>Scalidophora</taxon>
        <taxon>Priapulida</taxon>
        <taxon>Priapulimorpha</taxon>
        <taxon>Priapulimorphida</taxon>
        <taxon>Priapulidae</taxon>
        <taxon>Priapulus</taxon>
    </lineage>
</organism>
<keyword evidence="1" id="KW-0479">Metal-binding</keyword>
<evidence type="ECO:0000313" key="5">
    <source>
        <dbReference type="RefSeq" id="XP_014666936.1"/>
    </source>
</evidence>
<dbReference type="PROSITE" id="PS50966">
    <property type="entry name" value="ZF_SWIM"/>
    <property type="match status" value="1"/>
</dbReference>
<dbReference type="InterPro" id="IPR011335">
    <property type="entry name" value="Restrct_endonuc-II-like"/>
</dbReference>
<keyword evidence="4" id="KW-1185">Reference proteome</keyword>
<evidence type="ECO:0000256" key="2">
    <source>
        <dbReference type="SAM" id="MobiDB-lite"/>
    </source>
</evidence>
<dbReference type="InterPro" id="IPR019080">
    <property type="entry name" value="YqaJ_viral_recombinase"/>
</dbReference>
<dbReference type="Proteomes" id="UP000695022">
    <property type="component" value="Unplaced"/>
</dbReference>
<dbReference type="SUPFAM" id="SSF52980">
    <property type="entry name" value="Restriction endonuclease-like"/>
    <property type="match status" value="1"/>
</dbReference>
<dbReference type="InterPro" id="IPR007527">
    <property type="entry name" value="Znf_SWIM"/>
</dbReference>
<feature type="domain" description="SWIM-type" evidence="3">
    <location>
        <begin position="156"/>
        <end position="192"/>
    </location>
</feature>